<dbReference type="GeneID" id="31356842"/>
<dbReference type="Proteomes" id="UP000001396">
    <property type="component" value="Unassembled WGS sequence"/>
</dbReference>
<organism evidence="1 2">
    <name type="scientific">Heterostelium pallidum (strain ATCC 26659 / Pp 5 / PN500)</name>
    <name type="common">Cellular slime mold</name>
    <name type="synonym">Polysphondylium pallidum</name>
    <dbReference type="NCBI Taxonomy" id="670386"/>
    <lineage>
        <taxon>Eukaryota</taxon>
        <taxon>Amoebozoa</taxon>
        <taxon>Evosea</taxon>
        <taxon>Eumycetozoa</taxon>
        <taxon>Dictyostelia</taxon>
        <taxon>Acytosteliales</taxon>
        <taxon>Acytosteliaceae</taxon>
        <taxon>Heterostelium</taxon>
    </lineage>
</organism>
<name>D3AYP8_HETP5</name>
<evidence type="ECO:0000313" key="1">
    <source>
        <dbReference type="EMBL" id="EFA86075.1"/>
    </source>
</evidence>
<reference evidence="1 2" key="1">
    <citation type="journal article" date="2011" name="Genome Res.">
        <title>Phylogeny-wide analysis of social amoeba genomes highlights ancient origins for complex intercellular communication.</title>
        <authorList>
            <person name="Heidel A.J."/>
            <person name="Lawal H.M."/>
            <person name="Felder M."/>
            <person name="Schilde C."/>
            <person name="Helps N.R."/>
            <person name="Tunggal B."/>
            <person name="Rivero F."/>
            <person name="John U."/>
            <person name="Schleicher M."/>
            <person name="Eichinger L."/>
            <person name="Platzer M."/>
            <person name="Noegel A.A."/>
            <person name="Schaap P."/>
            <person name="Gloeckner G."/>
        </authorList>
    </citation>
    <scope>NUCLEOTIDE SEQUENCE [LARGE SCALE GENOMIC DNA]</scope>
    <source>
        <strain evidence="2">ATCC 26659 / Pp 5 / PN500</strain>
    </source>
</reference>
<gene>
    <name evidence="1" type="ORF">PPL_01312</name>
</gene>
<keyword evidence="2" id="KW-1185">Reference proteome</keyword>
<protein>
    <submittedName>
        <fullName evidence="1">Uncharacterized protein</fullName>
    </submittedName>
</protein>
<proteinExistence type="predicted"/>
<dbReference type="RefSeq" id="XP_020438181.1">
    <property type="nucleotide sequence ID" value="XM_020572323.1"/>
</dbReference>
<dbReference type="InParanoid" id="D3AYP8"/>
<evidence type="ECO:0000313" key="2">
    <source>
        <dbReference type="Proteomes" id="UP000001396"/>
    </source>
</evidence>
<accession>D3AYP8</accession>
<dbReference type="AlphaFoldDB" id="D3AYP8"/>
<dbReference type="EMBL" id="ADBJ01000004">
    <property type="protein sequence ID" value="EFA86075.1"/>
    <property type="molecule type" value="Genomic_DNA"/>
</dbReference>
<comment type="caution">
    <text evidence="1">The sequence shown here is derived from an EMBL/GenBank/DDBJ whole genome shotgun (WGS) entry which is preliminary data.</text>
</comment>
<sequence>MLAANSLRQLQVKVFTLARQNPKTTLALVGGATACDYLLIKSYLQSNSDSKQ</sequence>